<evidence type="ECO:0000313" key="4">
    <source>
        <dbReference type="Proteomes" id="UP000700596"/>
    </source>
</evidence>
<keyword evidence="2" id="KW-0812">Transmembrane</keyword>
<dbReference type="EMBL" id="JAGMWT010000011">
    <property type="protein sequence ID" value="KAH7119628.1"/>
    <property type="molecule type" value="Genomic_DNA"/>
</dbReference>
<feature type="compositionally biased region" description="Acidic residues" evidence="1">
    <location>
        <begin position="292"/>
        <end position="301"/>
    </location>
</feature>
<protein>
    <submittedName>
        <fullName evidence="3">Uncharacterized protein</fullName>
    </submittedName>
</protein>
<keyword evidence="2" id="KW-0472">Membrane</keyword>
<organism evidence="3 4">
    <name type="scientific">Dendryphion nanum</name>
    <dbReference type="NCBI Taxonomy" id="256645"/>
    <lineage>
        <taxon>Eukaryota</taxon>
        <taxon>Fungi</taxon>
        <taxon>Dikarya</taxon>
        <taxon>Ascomycota</taxon>
        <taxon>Pezizomycotina</taxon>
        <taxon>Dothideomycetes</taxon>
        <taxon>Pleosporomycetidae</taxon>
        <taxon>Pleosporales</taxon>
        <taxon>Torulaceae</taxon>
        <taxon>Dendryphion</taxon>
    </lineage>
</organism>
<gene>
    <name evidence="3" type="ORF">B0J11DRAFT_534189</name>
</gene>
<keyword evidence="4" id="KW-1185">Reference proteome</keyword>
<feature type="region of interest" description="Disordered" evidence="1">
    <location>
        <begin position="1"/>
        <end position="34"/>
    </location>
</feature>
<feature type="compositionally biased region" description="Basic and acidic residues" evidence="1">
    <location>
        <begin position="251"/>
        <end position="266"/>
    </location>
</feature>
<dbReference type="Proteomes" id="UP000700596">
    <property type="component" value="Unassembled WGS sequence"/>
</dbReference>
<evidence type="ECO:0000256" key="2">
    <source>
        <dbReference type="SAM" id="Phobius"/>
    </source>
</evidence>
<feature type="transmembrane region" description="Helical" evidence="2">
    <location>
        <begin position="194"/>
        <end position="219"/>
    </location>
</feature>
<feature type="transmembrane region" description="Helical" evidence="2">
    <location>
        <begin position="56"/>
        <end position="80"/>
    </location>
</feature>
<feature type="region of interest" description="Disordered" evidence="1">
    <location>
        <begin position="251"/>
        <end position="303"/>
    </location>
</feature>
<feature type="transmembrane region" description="Helical" evidence="2">
    <location>
        <begin position="144"/>
        <end position="164"/>
    </location>
</feature>
<keyword evidence="2" id="KW-1133">Transmembrane helix</keyword>
<comment type="caution">
    <text evidence="3">The sequence shown here is derived from an EMBL/GenBank/DDBJ whole genome shotgun (WGS) entry which is preliminary data.</text>
</comment>
<reference evidence="3" key="1">
    <citation type="journal article" date="2021" name="Nat. Commun.">
        <title>Genetic determinants of endophytism in the Arabidopsis root mycobiome.</title>
        <authorList>
            <person name="Mesny F."/>
            <person name="Miyauchi S."/>
            <person name="Thiergart T."/>
            <person name="Pickel B."/>
            <person name="Atanasova L."/>
            <person name="Karlsson M."/>
            <person name="Huettel B."/>
            <person name="Barry K.W."/>
            <person name="Haridas S."/>
            <person name="Chen C."/>
            <person name="Bauer D."/>
            <person name="Andreopoulos W."/>
            <person name="Pangilinan J."/>
            <person name="LaButti K."/>
            <person name="Riley R."/>
            <person name="Lipzen A."/>
            <person name="Clum A."/>
            <person name="Drula E."/>
            <person name="Henrissat B."/>
            <person name="Kohler A."/>
            <person name="Grigoriev I.V."/>
            <person name="Martin F.M."/>
            <person name="Hacquard S."/>
        </authorList>
    </citation>
    <scope>NUCLEOTIDE SEQUENCE</scope>
    <source>
        <strain evidence="3">MPI-CAGE-CH-0243</strain>
    </source>
</reference>
<evidence type="ECO:0000313" key="3">
    <source>
        <dbReference type="EMBL" id="KAH7119628.1"/>
    </source>
</evidence>
<accession>A0A9P9IF76</accession>
<feature type="transmembrane region" description="Helical" evidence="2">
    <location>
        <begin position="109"/>
        <end position="132"/>
    </location>
</feature>
<proteinExistence type="predicted"/>
<evidence type="ECO:0000256" key="1">
    <source>
        <dbReference type="SAM" id="MobiDB-lite"/>
    </source>
</evidence>
<sequence length="328" mass="38987">MSYLSTFDPTTIYQTPGNENTQNPTQGQDQTTPASQIEVERVKFKRPKKEYKLKELHVVADLCALVGSICLNGCTFALYFQFWRSDLFDFGRGFPPSKPGFKKPPLISIFFYLTLPVVHLFQFLIVHMYFHWRMRYRRWEWWKGWPACYSWGWTFLWWMILYFWSRCMGSLYGRKECAYYFLESEEVETPVNFLLRKVCAGVILALAIIHSVHFGLILGRCVKNYFYDREKWFQLQDEMEDIREADKRQEIEDRREAARQAREERKKKYMGYTGSSSGGGGRSRRRGRRDQEDDDDEDVDVEDRISELAQKGVRHNLAYKRTVDLFGS</sequence>
<dbReference type="AlphaFoldDB" id="A0A9P9IF76"/>
<name>A0A9P9IF76_9PLEO</name>